<dbReference type="InterPro" id="IPR009078">
    <property type="entry name" value="Ferritin-like_SF"/>
</dbReference>
<keyword evidence="3 5" id="KW-0479">Metal-binding</keyword>
<feature type="binding site" evidence="5">
    <location>
        <position position="141"/>
    </location>
    <ligand>
        <name>Fe cation</name>
        <dbReference type="ChEBI" id="CHEBI:24875"/>
        <label>1</label>
    </ligand>
</feature>
<protein>
    <recommendedName>
        <fullName evidence="6">Ferritin</fullName>
        <ecNumber evidence="6">1.16.3.1</ecNumber>
    </recommendedName>
</protein>
<keyword evidence="4 5" id="KW-0408">Iron</keyword>
<feature type="binding site" evidence="5">
    <location>
        <position position="57"/>
    </location>
    <ligand>
        <name>Fe cation</name>
        <dbReference type="ChEBI" id="CHEBI:24875"/>
        <label>1</label>
    </ligand>
</feature>
<evidence type="ECO:0000259" key="8">
    <source>
        <dbReference type="PROSITE" id="PS50905"/>
    </source>
</evidence>
<keyword evidence="2 6" id="KW-0409">Iron storage</keyword>
<dbReference type="InterPro" id="IPR001519">
    <property type="entry name" value="Ferritin"/>
</dbReference>
<feature type="binding site" evidence="5">
    <location>
        <position position="95"/>
    </location>
    <ligand>
        <name>Fe cation</name>
        <dbReference type="ChEBI" id="CHEBI:24875"/>
        <label>1</label>
    </ligand>
</feature>
<dbReference type="CDD" id="cd01056">
    <property type="entry name" value="Euk_Ferritin"/>
    <property type="match status" value="1"/>
</dbReference>
<dbReference type="GO" id="GO:0004322">
    <property type="term" value="F:ferroxidase activity"/>
    <property type="evidence" value="ECO:0007669"/>
    <property type="project" value="UniProtKB-EC"/>
</dbReference>
<dbReference type="Gene3D" id="1.20.1260.10">
    <property type="match status" value="1"/>
</dbReference>
<evidence type="ECO:0000256" key="2">
    <source>
        <dbReference type="ARBA" id="ARBA00022434"/>
    </source>
</evidence>
<feature type="binding site" evidence="5">
    <location>
        <position position="176"/>
    </location>
    <ligand>
        <name>Fe cation</name>
        <dbReference type="ChEBI" id="CHEBI:24875"/>
        <label>1</label>
    </ligand>
</feature>
<accession>T1DF24</accession>
<dbReference type="GO" id="GO:0008198">
    <property type="term" value="F:ferrous iron binding"/>
    <property type="evidence" value="ECO:0007669"/>
    <property type="project" value="TreeGrafter"/>
</dbReference>
<feature type="domain" description="Ferritin-like diiron" evidence="8">
    <location>
        <begin position="40"/>
        <end position="194"/>
    </location>
</feature>
<proteinExistence type="evidence at transcript level"/>
<dbReference type="InterPro" id="IPR009040">
    <property type="entry name" value="Ferritin-like_diiron"/>
</dbReference>
<dbReference type="InterPro" id="IPR012347">
    <property type="entry name" value="Ferritin-like"/>
</dbReference>
<feature type="chain" id="PRO_5004586714" description="Ferritin" evidence="7">
    <location>
        <begin position="27"/>
        <end position="210"/>
    </location>
</feature>
<dbReference type="GO" id="GO:0006879">
    <property type="term" value="P:intracellular iron ion homeostasis"/>
    <property type="evidence" value="ECO:0007669"/>
    <property type="project" value="UniProtKB-KW"/>
</dbReference>
<dbReference type="AlphaFoldDB" id="T1DF24"/>
<keyword evidence="6" id="KW-0560">Oxidoreductase</keyword>
<dbReference type="GO" id="GO:0008199">
    <property type="term" value="F:ferric iron binding"/>
    <property type="evidence" value="ECO:0007669"/>
    <property type="project" value="InterPro"/>
</dbReference>
<evidence type="ECO:0000256" key="4">
    <source>
        <dbReference type="ARBA" id="ARBA00023004"/>
    </source>
</evidence>
<evidence type="ECO:0000256" key="3">
    <source>
        <dbReference type="ARBA" id="ARBA00022723"/>
    </source>
</evidence>
<dbReference type="GO" id="GO:0005737">
    <property type="term" value="C:cytoplasm"/>
    <property type="evidence" value="ECO:0007669"/>
    <property type="project" value="TreeGrafter"/>
</dbReference>
<dbReference type="Pfam" id="PF00210">
    <property type="entry name" value="Ferritin"/>
    <property type="match status" value="1"/>
</dbReference>
<feature type="signal peptide" evidence="7">
    <location>
        <begin position="1"/>
        <end position="26"/>
    </location>
</feature>
<feature type="binding site" evidence="5">
    <location>
        <position position="92"/>
    </location>
    <ligand>
        <name>Fe cation</name>
        <dbReference type="ChEBI" id="CHEBI:24875"/>
        <label>1</label>
    </ligand>
</feature>
<dbReference type="SUPFAM" id="SSF47240">
    <property type="entry name" value="Ferritin-like"/>
    <property type="match status" value="1"/>
</dbReference>
<dbReference type="GO" id="GO:0006826">
    <property type="term" value="P:iron ion transport"/>
    <property type="evidence" value="ECO:0007669"/>
    <property type="project" value="InterPro"/>
</dbReference>
<organism evidence="9">
    <name type="scientific">Psorophora albipes</name>
    <dbReference type="NCBI Taxonomy" id="869069"/>
    <lineage>
        <taxon>Eukaryota</taxon>
        <taxon>Metazoa</taxon>
        <taxon>Ecdysozoa</taxon>
        <taxon>Arthropoda</taxon>
        <taxon>Hexapoda</taxon>
        <taxon>Insecta</taxon>
        <taxon>Pterygota</taxon>
        <taxon>Neoptera</taxon>
        <taxon>Endopterygota</taxon>
        <taxon>Diptera</taxon>
        <taxon>Nematocera</taxon>
        <taxon>Culicoidea</taxon>
        <taxon>Culicidae</taxon>
        <taxon>Culicinae</taxon>
        <taxon>Aedini</taxon>
        <taxon>Psorophora</taxon>
    </lineage>
</organism>
<comment type="function">
    <text evidence="6">Stores iron in a soluble, non-toxic, readily available form. Important for iron homeostasis. Iron is taken up in the ferrous form and deposited as ferric hydroxides after oxidation.</text>
</comment>
<comment type="catalytic activity">
    <reaction evidence="6">
        <text>4 Fe(2+) + O2 + 4 H(+) = 4 Fe(3+) + 2 H2O</text>
        <dbReference type="Rhea" id="RHEA:11148"/>
        <dbReference type="ChEBI" id="CHEBI:15377"/>
        <dbReference type="ChEBI" id="CHEBI:15378"/>
        <dbReference type="ChEBI" id="CHEBI:15379"/>
        <dbReference type="ChEBI" id="CHEBI:29033"/>
        <dbReference type="ChEBI" id="CHEBI:29034"/>
        <dbReference type="EC" id="1.16.3.1"/>
    </reaction>
</comment>
<dbReference type="InterPro" id="IPR008331">
    <property type="entry name" value="Ferritin_DPS_dom"/>
</dbReference>
<dbReference type="PANTHER" id="PTHR11431:SF43">
    <property type="entry name" value="FERRITIN"/>
    <property type="match status" value="1"/>
</dbReference>
<evidence type="ECO:0000256" key="6">
    <source>
        <dbReference type="RuleBase" id="RU361145"/>
    </source>
</evidence>
<evidence type="ECO:0000256" key="5">
    <source>
        <dbReference type="PIRSR" id="PIRSR601519-1"/>
    </source>
</evidence>
<evidence type="ECO:0000256" key="7">
    <source>
        <dbReference type="SAM" id="SignalP"/>
    </source>
</evidence>
<dbReference type="EC" id="1.16.3.1" evidence="6"/>
<dbReference type="EMBL" id="GALA01000827">
    <property type="protein sequence ID" value="JAA94025.1"/>
    <property type="molecule type" value="mRNA"/>
</dbReference>
<evidence type="ECO:0000313" key="9">
    <source>
        <dbReference type="EMBL" id="JAA94025.1"/>
    </source>
</evidence>
<comment type="similarity">
    <text evidence="1 6">Belongs to the ferritin family.</text>
</comment>
<name>T1DF24_9DIPT</name>
<reference evidence="9" key="1">
    <citation type="journal article" date="2013" name="BMC Genomics">
        <title>A deep insight into the sialotranscriptome of the mosquito, Psorophora albipes.</title>
        <authorList>
            <person name="Chagas A.C."/>
            <person name="Calvo E."/>
            <person name="Rios-Velasquez C.M."/>
            <person name="Pessoa F.A."/>
            <person name="Medeiros J.F."/>
            <person name="Ribeiro J.M."/>
        </authorList>
    </citation>
    <scope>NUCLEOTIDE SEQUENCE</scope>
</reference>
<evidence type="ECO:0000256" key="1">
    <source>
        <dbReference type="ARBA" id="ARBA00007513"/>
    </source>
</evidence>
<keyword evidence="7" id="KW-0732">Signal</keyword>
<sequence length="210" mass="23795">MMKSIFFGVVAIAVAIMSLSQDTAHAQEQTGTVEGDYKWDNIEDPCVTALHNQINEEFNAAITYLTMGAYFRQEKINLLGFSDFFFKAAAEEREHGIKLMEYALMRGKGPVDKNNFNLDYSFKVPADTDGEAGLRMALQKEEKVTKSIRGVIKVCEGGSNDYHLADYLTGEYLEEQHKGQRELAEKIATLHKMKKESPHLGEYLFDRTHI</sequence>
<dbReference type="PROSITE" id="PS50905">
    <property type="entry name" value="FERRITIN_LIKE"/>
    <property type="match status" value="1"/>
</dbReference>
<dbReference type="PANTHER" id="PTHR11431">
    <property type="entry name" value="FERRITIN"/>
    <property type="match status" value="1"/>
</dbReference>